<evidence type="ECO:0000256" key="1">
    <source>
        <dbReference type="ARBA" id="ARBA00022603"/>
    </source>
</evidence>
<dbReference type="SUPFAM" id="SSF53335">
    <property type="entry name" value="S-adenosyl-L-methionine-dependent methyltransferases"/>
    <property type="match status" value="1"/>
</dbReference>
<dbReference type="Gene3D" id="3.40.50.150">
    <property type="entry name" value="Vaccinia Virus protein VP39"/>
    <property type="match status" value="1"/>
</dbReference>
<dbReference type="AlphaFoldDB" id="X1SMB0"/>
<keyword evidence="3" id="KW-0949">S-adenosyl-L-methionine</keyword>
<protein>
    <recommendedName>
        <fullName evidence="5">O-methyltransferase domain-containing protein</fullName>
    </recommendedName>
</protein>
<dbReference type="GO" id="GO:0008171">
    <property type="term" value="F:O-methyltransferase activity"/>
    <property type="evidence" value="ECO:0007669"/>
    <property type="project" value="InterPro"/>
</dbReference>
<evidence type="ECO:0000256" key="2">
    <source>
        <dbReference type="ARBA" id="ARBA00022679"/>
    </source>
</evidence>
<dbReference type="GO" id="GO:0032259">
    <property type="term" value="P:methylation"/>
    <property type="evidence" value="ECO:0007669"/>
    <property type="project" value="UniProtKB-KW"/>
</dbReference>
<proteinExistence type="predicted"/>
<keyword evidence="2" id="KW-0808">Transferase</keyword>
<feature type="non-terminal residue" evidence="4">
    <location>
        <position position="133"/>
    </location>
</feature>
<sequence>MFDNITEDIKKRMRYLEEMNERQRKERTPGSERLRQIPPETGKFLAMLASNCPQGNFIEIGTSAGYSTMWISLACRERDIKVKTYEILPQKVKLAKETFKLAGIENYVKLYEGDVLEYLEDVKDISFCFLDAT</sequence>
<dbReference type="EMBL" id="BARW01011768">
    <property type="protein sequence ID" value="GAI76475.1"/>
    <property type="molecule type" value="Genomic_DNA"/>
</dbReference>
<reference evidence="4" key="1">
    <citation type="journal article" date="2014" name="Front. Microbiol.">
        <title>High frequency of phylogenetically diverse reductive dehalogenase-homologous genes in deep subseafloor sedimentary metagenomes.</title>
        <authorList>
            <person name="Kawai M."/>
            <person name="Futagami T."/>
            <person name="Toyoda A."/>
            <person name="Takaki Y."/>
            <person name="Nishi S."/>
            <person name="Hori S."/>
            <person name="Arai W."/>
            <person name="Tsubouchi T."/>
            <person name="Morono Y."/>
            <person name="Uchiyama I."/>
            <person name="Ito T."/>
            <person name="Fujiyama A."/>
            <person name="Inagaki F."/>
            <person name="Takami H."/>
        </authorList>
    </citation>
    <scope>NUCLEOTIDE SEQUENCE</scope>
    <source>
        <strain evidence="4">Expedition CK06-06</strain>
    </source>
</reference>
<organism evidence="4">
    <name type="scientific">marine sediment metagenome</name>
    <dbReference type="NCBI Taxonomy" id="412755"/>
    <lineage>
        <taxon>unclassified sequences</taxon>
        <taxon>metagenomes</taxon>
        <taxon>ecological metagenomes</taxon>
    </lineage>
</organism>
<accession>X1SMB0</accession>
<dbReference type="PANTHER" id="PTHR43167">
    <property type="entry name" value="PUTATIVE (AFU_ORTHOLOGUE AFUA_6G01830)-RELATED"/>
    <property type="match status" value="1"/>
</dbReference>
<dbReference type="PANTHER" id="PTHR43167:SF1">
    <property type="entry name" value="PUTATIVE (AFU_ORTHOLOGUE AFUA_6G01830)-RELATED"/>
    <property type="match status" value="1"/>
</dbReference>
<name>X1SMB0_9ZZZZ</name>
<keyword evidence="1" id="KW-0489">Methyltransferase</keyword>
<dbReference type="Pfam" id="PF01596">
    <property type="entry name" value="Methyltransf_3"/>
    <property type="match status" value="1"/>
</dbReference>
<dbReference type="PROSITE" id="PS51682">
    <property type="entry name" value="SAM_OMT_I"/>
    <property type="match status" value="1"/>
</dbReference>
<dbReference type="InterPro" id="IPR029063">
    <property type="entry name" value="SAM-dependent_MTases_sf"/>
</dbReference>
<dbReference type="InterPro" id="IPR002935">
    <property type="entry name" value="SAM_O-MeTrfase"/>
</dbReference>
<gene>
    <name evidence="4" type="ORF">S12H4_22529</name>
</gene>
<evidence type="ECO:0000256" key="3">
    <source>
        <dbReference type="ARBA" id="ARBA00022691"/>
    </source>
</evidence>
<evidence type="ECO:0000313" key="4">
    <source>
        <dbReference type="EMBL" id="GAI76475.1"/>
    </source>
</evidence>
<evidence type="ECO:0008006" key="5">
    <source>
        <dbReference type="Google" id="ProtNLM"/>
    </source>
</evidence>
<comment type="caution">
    <text evidence="4">The sequence shown here is derived from an EMBL/GenBank/DDBJ whole genome shotgun (WGS) entry which is preliminary data.</text>
</comment>